<feature type="domain" description="EF-hand" evidence="3">
    <location>
        <begin position="35"/>
        <end position="70"/>
    </location>
</feature>
<dbReference type="InterPro" id="IPR002048">
    <property type="entry name" value="EF_hand_dom"/>
</dbReference>
<dbReference type="HOGENOM" id="CLU_1538656_0_0_0"/>
<dbReference type="PROSITE" id="PS50222">
    <property type="entry name" value="EF_HAND_2"/>
    <property type="match status" value="3"/>
</dbReference>
<evidence type="ECO:0000313" key="5">
    <source>
        <dbReference type="Proteomes" id="UP000001887"/>
    </source>
</evidence>
<dbReference type="AlphaFoldDB" id="D2R0I5"/>
<feature type="signal peptide" evidence="2">
    <location>
        <begin position="1"/>
        <end position="22"/>
    </location>
</feature>
<dbReference type="SMART" id="SM00054">
    <property type="entry name" value="EFh"/>
    <property type="match status" value="3"/>
</dbReference>
<protein>
    <submittedName>
        <fullName evidence="4">Putative signal transduction protein with EFhand domain</fullName>
    </submittedName>
</protein>
<gene>
    <name evidence="4" type="ordered locus">Psta_0157</name>
</gene>
<evidence type="ECO:0000313" key="4">
    <source>
        <dbReference type="EMBL" id="ADB14853.1"/>
    </source>
</evidence>
<feature type="chain" id="PRO_5003034476" evidence="2">
    <location>
        <begin position="23"/>
        <end position="174"/>
    </location>
</feature>
<dbReference type="Pfam" id="PF13499">
    <property type="entry name" value="EF-hand_7"/>
    <property type="match status" value="1"/>
</dbReference>
<dbReference type="EMBL" id="CP001848">
    <property type="protein sequence ID" value="ADB14853.1"/>
    <property type="molecule type" value="Genomic_DNA"/>
</dbReference>
<feature type="domain" description="EF-hand" evidence="3">
    <location>
        <begin position="73"/>
        <end position="108"/>
    </location>
</feature>
<name>D2R0I5_PIRSD</name>
<evidence type="ECO:0000256" key="1">
    <source>
        <dbReference type="SAM" id="MobiDB-lite"/>
    </source>
</evidence>
<dbReference type="Proteomes" id="UP000001887">
    <property type="component" value="Chromosome"/>
</dbReference>
<organism evidence="4 5">
    <name type="scientific">Pirellula staleyi (strain ATCC 27377 / DSM 6068 / ICPB 4128)</name>
    <name type="common">Pirella staleyi</name>
    <dbReference type="NCBI Taxonomy" id="530564"/>
    <lineage>
        <taxon>Bacteria</taxon>
        <taxon>Pseudomonadati</taxon>
        <taxon>Planctomycetota</taxon>
        <taxon>Planctomycetia</taxon>
        <taxon>Pirellulales</taxon>
        <taxon>Pirellulaceae</taxon>
        <taxon>Pirellula</taxon>
    </lineage>
</organism>
<dbReference type="InterPro" id="IPR011992">
    <property type="entry name" value="EF-hand-dom_pair"/>
</dbReference>
<dbReference type="GO" id="GO:0005509">
    <property type="term" value="F:calcium ion binding"/>
    <property type="evidence" value="ECO:0007669"/>
    <property type="project" value="InterPro"/>
</dbReference>
<evidence type="ECO:0000256" key="2">
    <source>
        <dbReference type="SAM" id="SignalP"/>
    </source>
</evidence>
<accession>D2R0I5</accession>
<dbReference type="Gene3D" id="1.10.238.10">
    <property type="entry name" value="EF-hand"/>
    <property type="match status" value="3"/>
</dbReference>
<sequence length="174" mass="19019" precursor="true">MKRFAALASMALVASTSLVSWGADETPAPKRERPSREAMMKQMLEKFDADKDGKLSEEERTKARESMRGQGGPGGERFAELMKKFDKDGDGKLSEEERAALRAEMGANRPEGGRPEGRPNMEEIIKKFDKDGDGKLSEEERAAARASMPKRGPRGEGKGPGKPATEKPAEAKPE</sequence>
<dbReference type="KEGG" id="psl:Psta_0157"/>
<feature type="compositionally biased region" description="Basic and acidic residues" evidence="1">
    <location>
        <begin position="153"/>
        <end position="174"/>
    </location>
</feature>
<feature type="domain" description="EF-hand" evidence="3">
    <location>
        <begin position="116"/>
        <end position="151"/>
    </location>
</feature>
<feature type="compositionally biased region" description="Basic and acidic residues" evidence="1">
    <location>
        <begin position="46"/>
        <end position="67"/>
    </location>
</feature>
<reference evidence="4 5" key="1">
    <citation type="journal article" date="2009" name="Stand. Genomic Sci.">
        <title>Complete genome sequence of Pirellula staleyi type strain (ATCC 27377).</title>
        <authorList>
            <person name="Clum A."/>
            <person name="Tindall B.J."/>
            <person name="Sikorski J."/>
            <person name="Ivanova N."/>
            <person name="Mavrommatis K."/>
            <person name="Lucas S."/>
            <person name="Glavina del Rio T."/>
            <person name="Nolan M."/>
            <person name="Chen F."/>
            <person name="Tice H."/>
            <person name="Pitluck S."/>
            <person name="Cheng J.F."/>
            <person name="Chertkov O."/>
            <person name="Brettin T."/>
            <person name="Han C."/>
            <person name="Detter J.C."/>
            <person name="Kuske C."/>
            <person name="Bruce D."/>
            <person name="Goodwin L."/>
            <person name="Ovchinikova G."/>
            <person name="Pati A."/>
            <person name="Mikhailova N."/>
            <person name="Chen A."/>
            <person name="Palaniappan K."/>
            <person name="Land M."/>
            <person name="Hauser L."/>
            <person name="Chang Y.J."/>
            <person name="Jeffries C.D."/>
            <person name="Chain P."/>
            <person name="Rohde M."/>
            <person name="Goker M."/>
            <person name="Bristow J."/>
            <person name="Eisen J.A."/>
            <person name="Markowitz V."/>
            <person name="Hugenholtz P."/>
            <person name="Kyrpides N.C."/>
            <person name="Klenk H.P."/>
            <person name="Lapidus A."/>
        </authorList>
    </citation>
    <scope>NUCLEOTIDE SEQUENCE [LARGE SCALE GENOMIC DNA]</scope>
    <source>
        <strain evidence="5">ATCC 27377 / DSM 6068 / ICPB 4128</strain>
    </source>
</reference>
<evidence type="ECO:0000259" key="3">
    <source>
        <dbReference type="PROSITE" id="PS50222"/>
    </source>
</evidence>
<dbReference type="STRING" id="530564.Psta_0157"/>
<keyword evidence="2" id="KW-0732">Signal</keyword>
<feature type="compositionally biased region" description="Basic and acidic residues" evidence="1">
    <location>
        <begin position="77"/>
        <end position="101"/>
    </location>
</feature>
<dbReference type="SUPFAM" id="SSF47473">
    <property type="entry name" value="EF-hand"/>
    <property type="match status" value="1"/>
</dbReference>
<dbReference type="CDD" id="cd00051">
    <property type="entry name" value="EFh"/>
    <property type="match status" value="2"/>
</dbReference>
<dbReference type="OrthoDB" id="291933at2"/>
<proteinExistence type="predicted"/>
<keyword evidence="5" id="KW-1185">Reference proteome</keyword>
<dbReference type="Pfam" id="PF13202">
    <property type="entry name" value="EF-hand_5"/>
    <property type="match status" value="1"/>
</dbReference>
<dbReference type="eggNOG" id="COG5126">
    <property type="taxonomic scope" value="Bacteria"/>
</dbReference>
<feature type="region of interest" description="Disordered" evidence="1">
    <location>
        <begin position="46"/>
        <end position="174"/>
    </location>
</feature>
<feature type="compositionally biased region" description="Basic and acidic residues" evidence="1">
    <location>
        <begin position="111"/>
        <end position="143"/>
    </location>
</feature>